<keyword evidence="3" id="KW-1185">Reference proteome</keyword>
<gene>
    <name evidence="2" type="ORF">SAMN04487900_101290</name>
    <name evidence="1" type="ORF">SAMN04487901_10675</name>
</gene>
<dbReference type="OrthoDB" id="190848at2"/>
<protein>
    <submittedName>
        <fullName evidence="2">Uncharacterized protein</fullName>
    </submittedName>
</protein>
<reference evidence="2 3" key="2">
    <citation type="submission" date="2016-10" db="EMBL/GenBank/DDBJ databases">
        <authorList>
            <person name="Varghese N."/>
            <person name="Submissions S."/>
        </authorList>
    </citation>
    <scope>NUCLEOTIDE SEQUENCE</scope>
    <source>
        <strain evidence="2">BP1-145</strain>
        <strain evidence="3">BP1-148</strain>
    </source>
</reference>
<evidence type="ECO:0000313" key="4">
    <source>
        <dbReference type="Proteomes" id="UP000199134"/>
    </source>
</evidence>
<dbReference type="EMBL" id="FNIW01000001">
    <property type="protein sequence ID" value="SDN65471.1"/>
    <property type="molecule type" value="Genomic_DNA"/>
</dbReference>
<name>A0A1H0D6B8_9BACT</name>
<dbReference type="EMBL" id="FNCQ01000006">
    <property type="protein sequence ID" value="SDG61901.1"/>
    <property type="molecule type" value="Genomic_DNA"/>
</dbReference>
<accession>A0A1H0D6B8</accession>
<sequence length="153" mass="18235">MRKSIRERFAEMTRLYHFTTFESACMIIESKRLRFGKLPRMNDLIESNKIVFQRVIFNSLEDDKDNGLFAEEEMRRYQQISFAQDRSVDDKIYEGFNLHTMWGLYADKGYGACLVFDKNKLKLAEGDYARDVEYMDYVLPDYAFRNKSKKGLK</sequence>
<accession>A0A1G7VQP0</accession>
<evidence type="ECO:0000313" key="1">
    <source>
        <dbReference type="EMBL" id="SDG61901.1"/>
    </source>
</evidence>
<evidence type="ECO:0000313" key="2">
    <source>
        <dbReference type="EMBL" id="SDN65471.1"/>
    </source>
</evidence>
<reference evidence="1 4" key="1">
    <citation type="submission" date="2016-10" db="EMBL/GenBank/DDBJ databases">
        <authorList>
            <person name="de Groot N.N."/>
        </authorList>
    </citation>
    <scope>NUCLEOTIDE SEQUENCE [LARGE SCALE GENOMIC DNA]</scope>
    <source>
        <strain evidence="4">BP1-145</strain>
        <strain evidence="1">BP1-148</strain>
    </source>
</reference>
<dbReference type="Proteomes" id="UP000198779">
    <property type="component" value="Unassembled WGS sequence"/>
</dbReference>
<dbReference type="AlphaFoldDB" id="A0A1H0D6B8"/>
<proteinExistence type="predicted"/>
<evidence type="ECO:0000313" key="3">
    <source>
        <dbReference type="Proteomes" id="UP000198779"/>
    </source>
</evidence>
<organism evidence="2 4">
    <name type="scientific">Prevotella communis</name>
    <dbReference type="NCBI Taxonomy" id="2913614"/>
    <lineage>
        <taxon>Bacteria</taxon>
        <taxon>Pseudomonadati</taxon>
        <taxon>Bacteroidota</taxon>
        <taxon>Bacteroidia</taxon>
        <taxon>Bacteroidales</taxon>
        <taxon>Prevotellaceae</taxon>
        <taxon>Prevotella</taxon>
    </lineage>
</organism>
<dbReference type="STRING" id="645274.SAMN04487901_10675"/>
<dbReference type="RefSeq" id="WP_143005657.1">
    <property type="nucleotide sequence ID" value="NZ_CP091794.1"/>
</dbReference>
<dbReference type="Proteomes" id="UP000199134">
    <property type="component" value="Unassembled WGS sequence"/>
</dbReference>